<protein>
    <submittedName>
        <fullName evidence="1">Uncharacterized protein</fullName>
    </submittedName>
</protein>
<name>A0A4Y2WG98_ARAVE</name>
<sequence>MWTPQAKVECVAWFIEAKSDVQVRRNFGTQYGREPPSRPTIRAWYASVTETSSVGYKLGESHPSVSEANIAFGYRSLSLRTRLHTQLSLMASTFFYKFASLEKLKNFELTCHMLKTVYYLV</sequence>
<dbReference type="EMBL" id="BGPR01060105">
    <property type="protein sequence ID" value="GBO36041.1"/>
    <property type="molecule type" value="Genomic_DNA"/>
</dbReference>
<dbReference type="Proteomes" id="UP000499080">
    <property type="component" value="Unassembled WGS sequence"/>
</dbReference>
<proteinExistence type="predicted"/>
<organism evidence="1 2">
    <name type="scientific">Araneus ventricosus</name>
    <name type="common">Orbweaver spider</name>
    <name type="synonym">Epeira ventricosa</name>
    <dbReference type="NCBI Taxonomy" id="182803"/>
    <lineage>
        <taxon>Eukaryota</taxon>
        <taxon>Metazoa</taxon>
        <taxon>Ecdysozoa</taxon>
        <taxon>Arthropoda</taxon>
        <taxon>Chelicerata</taxon>
        <taxon>Arachnida</taxon>
        <taxon>Araneae</taxon>
        <taxon>Araneomorphae</taxon>
        <taxon>Entelegynae</taxon>
        <taxon>Araneoidea</taxon>
        <taxon>Araneidae</taxon>
        <taxon>Araneus</taxon>
    </lineage>
</organism>
<keyword evidence="2" id="KW-1185">Reference proteome</keyword>
<reference evidence="1 2" key="1">
    <citation type="journal article" date="2019" name="Sci. Rep.">
        <title>Orb-weaving spider Araneus ventricosus genome elucidates the spidroin gene catalogue.</title>
        <authorList>
            <person name="Kono N."/>
            <person name="Nakamura H."/>
            <person name="Ohtoshi R."/>
            <person name="Moran D.A.P."/>
            <person name="Shinohara A."/>
            <person name="Yoshida Y."/>
            <person name="Fujiwara M."/>
            <person name="Mori M."/>
            <person name="Tomita M."/>
            <person name="Arakawa K."/>
        </authorList>
    </citation>
    <scope>NUCLEOTIDE SEQUENCE [LARGE SCALE GENOMIC DNA]</scope>
</reference>
<dbReference type="OrthoDB" id="8024633at2759"/>
<evidence type="ECO:0000313" key="2">
    <source>
        <dbReference type="Proteomes" id="UP000499080"/>
    </source>
</evidence>
<gene>
    <name evidence="1" type="ORF">AVEN_264703_1</name>
</gene>
<comment type="caution">
    <text evidence="1">The sequence shown here is derived from an EMBL/GenBank/DDBJ whole genome shotgun (WGS) entry which is preliminary data.</text>
</comment>
<evidence type="ECO:0000313" key="1">
    <source>
        <dbReference type="EMBL" id="GBO36041.1"/>
    </source>
</evidence>
<accession>A0A4Y2WG98</accession>
<dbReference type="AlphaFoldDB" id="A0A4Y2WG98"/>